<dbReference type="EMBL" id="VVYY01000012">
    <property type="protein sequence ID" value="KAA5396803.1"/>
    <property type="molecule type" value="Genomic_DNA"/>
</dbReference>
<dbReference type="EMBL" id="VVZA01000011">
    <property type="protein sequence ID" value="KAA5404164.1"/>
    <property type="molecule type" value="Genomic_DNA"/>
</dbReference>
<dbReference type="Proteomes" id="UP000441162">
    <property type="component" value="Unassembled WGS sequence"/>
</dbReference>
<dbReference type="Proteomes" id="UP000481616">
    <property type="component" value="Unassembled WGS sequence"/>
</dbReference>
<protein>
    <submittedName>
        <fullName evidence="1">Uncharacterized protein</fullName>
    </submittedName>
</protein>
<evidence type="ECO:0000313" key="3">
    <source>
        <dbReference type="Proteomes" id="UP000441162"/>
    </source>
</evidence>
<evidence type="ECO:0000313" key="4">
    <source>
        <dbReference type="Proteomes" id="UP000481616"/>
    </source>
</evidence>
<reference evidence="3 4" key="1">
    <citation type="journal article" date="2019" name="Nat. Med.">
        <title>A library of human gut bacterial isolates paired with longitudinal multiomics data enables mechanistic microbiome research.</title>
        <authorList>
            <person name="Poyet M."/>
            <person name="Groussin M."/>
            <person name="Gibbons S.M."/>
            <person name="Avila-Pacheco J."/>
            <person name="Jiang X."/>
            <person name="Kearney S.M."/>
            <person name="Perrotta A.R."/>
            <person name="Berdy B."/>
            <person name="Zhao S."/>
            <person name="Lieberman T.D."/>
            <person name="Swanson P.K."/>
            <person name="Smith M."/>
            <person name="Roesemann S."/>
            <person name="Alexander J.E."/>
            <person name="Rich S.A."/>
            <person name="Livny J."/>
            <person name="Vlamakis H."/>
            <person name="Clish C."/>
            <person name="Bullock K."/>
            <person name="Deik A."/>
            <person name="Scott J."/>
            <person name="Pierce K.A."/>
            <person name="Xavier R.J."/>
            <person name="Alm E.J."/>
        </authorList>
    </citation>
    <scope>NUCLEOTIDE SEQUENCE [LARGE SCALE GENOMIC DNA]</scope>
    <source>
        <strain evidence="1 4">BIOML-A1</strain>
        <strain evidence="2 3">BIOML-A4</strain>
    </source>
</reference>
<sequence>MKKIIALQGRAQCGKTSTLNLLIDLLTVATSKHTSMPLPHKGDRQEIFKINGVTVGIATGGDTQAIVKQNCLFFQQNNCDVAFSAIRTKGKTCQDLDAFAKQYGLTVNKQSQNIVNDITKQYASNLAKAQELYSLI</sequence>
<organism evidence="1 4">
    <name type="scientific">Phocaeicola dorei</name>
    <dbReference type="NCBI Taxonomy" id="357276"/>
    <lineage>
        <taxon>Bacteria</taxon>
        <taxon>Pseudomonadati</taxon>
        <taxon>Bacteroidota</taxon>
        <taxon>Bacteroidia</taxon>
        <taxon>Bacteroidales</taxon>
        <taxon>Bacteroidaceae</taxon>
        <taxon>Phocaeicola</taxon>
    </lineage>
</organism>
<evidence type="ECO:0000313" key="2">
    <source>
        <dbReference type="EMBL" id="KAA5404164.1"/>
    </source>
</evidence>
<dbReference type="AlphaFoldDB" id="A0A4V1YWM5"/>
<name>A0A4V1YWM5_9BACT</name>
<accession>A0A4V1YWM5</accession>
<dbReference type="RefSeq" id="WP_130054182.1">
    <property type="nucleotide sequence ID" value="NZ_RCXK01000012.1"/>
</dbReference>
<evidence type="ECO:0000313" key="1">
    <source>
        <dbReference type="EMBL" id="KAA5396803.1"/>
    </source>
</evidence>
<gene>
    <name evidence="2" type="ORF">F2Y51_14045</name>
    <name evidence="1" type="ORF">F2Y58_14980</name>
</gene>
<comment type="caution">
    <text evidence="1">The sequence shown here is derived from an EMBL/GenBank/DDBJ whole genome shotgun (WGS) entry which is preliminary data.</text>
</comment>
<proteinExistence type="predicted"/>